<name>A0A2S9TMS7_9BACT</name>
<evidence type="ECO:0000313" key="1">
    <source>
        <dbReference type="EMBL" id="PRN00156.1"/>
    </source>
</evidence>
<evidence type="ECO:0000313" key="2">
    <source>
        <dbReference type="Proteomes" id="UP000238811"/>
    </source>
</evidence>
<protein>
    <recommendedName>
        <fullName evidence="3">Uracil-DNA glycosylase-like domain-containing protein</fullName>
    </recommendedName>
</protein>
<comment type="caution">
    <text evidence="1">The sequence shown here is derived from an EMBL/GenBank/DDBJ whole genome shotgun (WGS) entry which is preliminary data.</text>
</comment>
<reference evidence="1 2" key="1">
    <citation type="submission" date="2017-09" db="EMBL/GenBank/DDBJ databases">
        <title>Reassesment of A. cryaerophilus.</title>
        <authorList>
            <person name="Perez-Cataluna A."/>
            <person name="Collado L."/>
            <person name="Salgado O."/>
            <person name="Lefinanco V."/>
            <person name="Figueras M.J."/>
        </authorList>
    </citation>
    <scope>NUCLEOTIDE SEQUENCE [LARGE SCALE GENOMIC DNA]</scope>
    <source>
        <strain evidence="1 2">LMG 10229</strain>
    </source>
</reference>
<evidence type="ECO:0008006" key="3">
    <source>
        <dbReference type="Google" id="ProtNLM"/>
    </source>
</evidence>
<dbReference type="EMBL" id="NXGD01000008">
    <property type="protein sequence ID" value="PRN00156.1"/>
    <property type="molecule type" value="Genomic_DNA"/>
</dbReference>
<proteinExistence type="predicted"/>
<dbReference type="Proteomes" id="UP000238811">
    <property type="component" value="Unassembled WGS sequence"/>
</dbReference>
<organism evidence="1 2">
    <name type="scientific">Aliarcobacter cryaerophilus</name>
    <dbReference type="NCBI Taxonomy" id="28198"/>
    <lineage>
        <taxon>Bacteria</taxon>
        <taxon>Pseudomonadati</taxon>
        <taxon>Campylobacterota</taxon>
        <taxon>Epsilonproteobacteria</taxon>
        <taxon>Campylobacterales</taxon>
        <taxon>Arcobacteraceae</taxon>
        <taxon>Aliarcobacter</taxon>
    </lineage>
</organism>
<dbReference type="AlphaFoldDB" id="A0A2S9TMS7"/>
<gene>
    <name evidence="1" type="ORF">CJ668_07835</name>
</gene>
<sequence>MGHIENELDKLYSNIFNKDELRKNFSTNEISKISAPFLLKIDEEKYLNSKTKILFIGKETNKWWGKLKHFIEFDNSIEIMKLRYKSEFEGGVVIASDGIENLDGVKKYKAKNWGSNAFFSKYKYIQEQTKDLDSYVVWTELLKCDSGDKGSSRNSNHIQSIVELSIQTLKQEIDILKPDFIIFVTATSKNTKEYDDIIKRVCDGYVTDNNSIIKGKYWKFKYQNIQCYRTLHPLSYQFSKNKSIDFYKKIIQDIKQI</sequence>
<accession>A0A2S9TMS7</accession>